<keyword evidence="1" id="KW-0812">Transmembrane</keyword>
<accession>A0ABS2BGQ9</accession>
<name>A0ABS2BGQ9_9NEIS</name>
<dbReference type="RefSeq" id="WP_203536462.1">
    <property type="nucleotide sequence ID" value="NZ_JAESND010000001.1"/>
</dbReference>
<feature type="transmembrane region" description="Helical" evidence="1">
    <location>
        <begin position="100"/>
        <end position="120"/>
    </location>
</feature>
<comment type="caution">
    <text evidence="2">The sequence shown here is derived from an EMBL/GenBank/DDBJ whole genome shotgun (WGS) entry which is preliminary data.</text>
</comment>
<organism evidence="2 3">
    <name type="scientific">Jeongeupia naejangsanensis</name>
    <dbReference type="NCBI Taxonomy" id="613195"/>
    <lineage>
        <taxon>Bacteria</taxon>
        <taxon>Pseudomonadati</taxon>
        <taxon>Pseudomonadota</taxon>
        <taxon>Betaproteobacteria</taxon>
        <taxon>Neisseriales</taxon>
        <taxon>Chitinibacteraceae</taxon>
        <taxon>Jeongeupia</taxon>
    </lineage>
</organism>
<sequence>MKIINTPDNQQASPNGAAFNTSGMGKGAVIPHGVEGWSWGAFLWNWVWAVGNKTWIGLLCLLPYIGFVFIIVLGFKGREWAWQNNKWDSVEHFNAVQRKWSLWGGVVFGGVFCLGALWAISTNAL</sequence>
<dbReference type="EMBL" id="JAESND010000001">
    <property type="protein sequence ID" value="MBM3114797.1"/>
    <property type="molecule type" value="Genomic_DNA"/>
</dbReference>
<evidence type="ECO:0000313" key="3">
    <source>
        <dbReference type="Proteomes" id="UP000809431"/>
    </source>
</evidence>
<dbReference type="Proteomes" id="UP000809431">
    <property type="component" value="Unassembled WGS sequence"/>
</dbReference>
<feature type="transmembrane region" description="Helical" evidence="1">
    <location>
        <begin position="55"/>
        <end position="75"/>
    </location>
</feature>
<keyword evidence="3" id="KW-1185">Reference proteome</keyword>
<keyword evidence="1" id="KW-1133">Transmembrane helix</keyword>
<evidence type="ECO:0000313" key="2">
    <source>
        <dbReference type="EMBL" id="MBM3114797.1"/>
    </source>
</evidence>
<gene>
    <name evidence="2" type="ORF">JMJ54_03045</name>
</gene>
<proteinExistence type="predicted"/>
<reference evidence="2 3" key="1">
    <citation type="submission" date="2021-01" db="EMBL/GenBank/DDBJ databases">
        <title>Draft Genome Sequence and Polyhydroxyalkanoate Biosynthetic Potential of Jeongeupia naejangsanensis Type Strain DSM 24253.</title>
        <authorList>
            <person name="Turrini P."/>
            <person name="Artuso I."/>
            <person name="Lugli G.A."/>
            <person name="Frangipani E."/>
            <person name="Ventura M."/>
            <person name="Visca P."/>
        </authorList>
    </citation>
    <scope>NUCLEOTIDE SEQUENCE [LARGE SCALE GENOMIC DNA]</scope>
    <source>
        <strain evidence="2 3">DSM 24253</strain>
    </source>
</reference>
<keyword evidence="1" id="KW-0472">Membrane</keyword>
<evidence type="ECO:0000256" key="1">
    <source>
        <dbReference type="SAM" id="Phobius"/>
    </source>
</evidence>
<protein>
    <submittedName>
        <fullName evidence="2">Uncharacterized protein</fullName>
    </submittedName>
</protein>